<feature type="transmembrane region" description="Helical" evidence="5">
    <location>
        <begin position="176"/>
        <end position="201"/>
    </location>
</feature>
<keyword evidence="2 5" id="KW-0812">Transmembrane</keyword>
<dbReference type="GO" id="GO:0016020">
    <property type="term" value="C:membrane"/>
    <property type="evidence" value="ECO:0007669"/>
    <property type="project" value="UniProtKB-SubCell"/>
</dbReference>
<dbReference type="SUPFAM" id="SSF103473">
    <property type="entry name" value="MFS general substrate transporter"/>
    <property type="match status" value="1"/>
</dbReference>
<dbReference type="PANTHER" id="PTHR23507:SF1">
    <property type="entry name" value="FI18259P1-RELATED"/>
    <property type="match status" value="1"/>
</dbReference>
<evidence type="ECO:0000256" key="2">
    <source>
        <dbReference type="ARBA" id="ARBA00022692"/>
    </source>
</evidence>
<gene>
    <name evidence="6" type="ORF">Triagg1_9400</name>
</gene>
<keyword evidence="3 5" id="KW-1133">Transmembrane helix</keyword>
<dbReference type="EMBL" id="JAWRVG010000052">
    <property type="protein sequence ID" value="KAK4063523.1"/>
    <property type="molecule type" value="Genomic_DNA"/>
</dbReference>
<evidence type="ECO:0000256" key="5">
    <source>
        <dbReference type="SAM" id="Phobius"/>
    </source>
</evidence>
<name>A0AAE1I725_9HYPO</name>
<feature type="transmembrane region" description="Helical" evidence="5">
    <location>
        <begin position="128"/>
        <end position="156"/>
    </location>
</feature>
<feature type="transmembrane region" description="Helical" evidence="5">
    <location>
        <begin position="405"/>
        <end position="428"/>
    </location>
</feature>
<comment type="subcellular location">
    <subcellularLocation>
        <location evidence="1">Membrane</location>
        <topology evidence="1">Multi-pass membrane protein</topology>
    </subcellularLocation>
</comment>
<dbReference type="Proteomes" id="UP001273209">
    <property type="component" value="Unassembled WGS sequence"/>
</dbReference>
<feature type="transmembrane region" description="Helical" evidence="5">
    <location>
        <begin position="334"/>
        <end position="354"/>
    </location>
</feature>
<evidence type="ECO:0008006" key="8">
    <source>
        <dbReference type="Google" id="ProtNLM"/>
    </source>
</evidence>
<keyword evidence="7" id="KW-1185">Reference proteome</keyword>
<dbReference type="InterPro" id="IPR036259">
    <property type="entry name" value="MFS_trans_sf"/>
</dbReference>
<accession>A0AAE1I725</accession>
<dbReference type="GO" id="GO:0022857">
    <property type="term" value="F:transmembrane transporter activity"/>
    <property type="evidence" value="ECO:0007669"/>
    <property type="project" value="TreeGrafter"/>
</dbReference>
<sequence length="452" mass="49680">MEPESSPLLQGSPPSTTPVDFAGYAHAGGRRRTRLYMLIYLLVFLDCFSGFLLDVPLIQLLERTVCWREARRDSLLLMVDSPPFCKSPAVQREVAIINGFKGSFDSLSGLLTALIYGSLADKKGRKPIIILSFAGLYLHLLWILFVCITPAVSLVLVAQLIFSGPGYNRNIMPTRLVWTASVFLMIGGGHKVFMSMLYTMLSEGLSAGISGGLYTLSGIKMLSSTFSPLMSGFLMTFNLWTPFQLALLLNSICFPVMLLLPETLTPPPRAAFHAERARLIQQSTADQRPGESPMLLVPTEPPTTSGNTVLQDAAASILQLIRQSLGIFSHQRQLSAILFVSIMHSFTISNTLILPQYASEKLHWEFHHTTTLLSIKYGVTLLTTGILFPIVVVKTQHRPITAQRALNLRIIQACLCCSSIGYLCIAVATEPVSFLAGADPPPTALRFFKLLC</sequence>
<dbReference type="AlphaFoldDB" id="A0AAE1I725"/>
<dbReference type="Gene3D" id="1.20.1250.20">
    <property type="entry name" value="MFS general substrate transporter like domains"/>
    <property type="match status" value="1"/>
</dbReference>
<keyword evidence="4 5" id="KW-0472">Membrane</keyword>
<protein>
    <recommendedName>
        <fullName evidence="8">MFS transporter</fullName>
    </recommendedName>
</protein>
<reference evidence="6" key="1">
    <citation type="submission" date="2023-11" db="EMBL/GenBank/DDBJ databases">
        <title>The genome sequences of three competitors of mushroom-forming fungi.</title>
        <authorList>
            <person name="Beijen E."/>
            <person name="Ohm R.A."/>
        </authorList>
    </citation>
    <scope>NUCLEOTIDE SEQUENCE</scope>
    <source>
        <strain evidence="6">CBS 100526</strain>
    </source>
</reference>
<evidence type="ECO:0000313" key="6">
    <source>
        <dbReference type="EMBL" id="KAK4063523.1"/>
    </source>
</evidence>
<dbReference type="RefSeq" id="XP_062751694.1">
    <property type="nucleotide sequence ID" value="XM_062904354.1"/>
</dbReference>
<evidence type="ECO:0000313" key="7">
    <source>
        <dbReference type="Proteomes" id="UP001273209"/>
    </source>
</evidence>
<evidence type="ECO:0000256" key="1">
    <source>
        <dbReference type="ARBA" id="ARBA00004141"/>
    </source>
</evidence>
<comment type="caution">
    <text evidence="6">The sequence shown here is derived from an EMBL/GenBank/DDBJ whole genome shotgun (WGS) entry which is preliminary data.</text>
</comment>
<feature type="transmembrane region" description="Helical" evidence="5">
    <location>
        <begin position="374"/>
        <end position="393"/>
    </location>
</feature>
<organism evidence="6 7">
    <name type="scientific">Trichoderma aggressivum f. europaeum</name>
    <dbReference type="NCBI Taxonomy" id="173218"/>
    <lineage>
        <taxon>Eukaryota</taxon>
        <taxon>Fungi</taxon>
        <taxon>Dikarya</taxon>
        <taxon>Ascomycota</taxon>
        <taxon>Pezizomycotina</taxon>
        <taxon>Sordariomycetes</taxon>
        <taxon>Hypocreomycetidae</taxon>
        <taxon>Hypocreales</taxon>
        <taxon>Hypocreaceae</taxon>
        <taxon>Trichoderma</taxon>
    </lineage>
</organism>
<feature type="transmembrane region" description="Helical" evidence="5">
    <location>
        <begin position="243"/>
        <end position="260"/>
    </location>
</feature>
<feature type="transmembrane region" description="Helical" evidence="5">
    <location>
        <begin position="35"/>
        <end position="53"/>
    </location>
</feature>
<dbReference type="PANTHER" id="PTHR23507">
    <property type="entry name" value="ZGC:174356"/>
    <property type="match status" value="1"/>
</dbReference>
<dbReference type="GeneID" id="87924259"/>
<evidence type="ECO:0000256" key="3">
    <source>
        <dbReference type="ARBA" id="ARBA00022989"/>
    </source>
</evidence>
<proteinExistence type="predicted"/>
<evidence type="ECO:0000256" key="4">
    <source>
        <dbReference type="ARBA" id="ARBA00023136"/>
    </source>
</evidence>